<keyword evidence="3" id="KW-1185">Reference proteome</keyword>
<protein>
    <submittedName>
        <fullName evidence="2">Uncharacterized protein</fullName>
    </submittedName>
</protein>
<sequence>MSTRISKIFAASAMALSLGIFAAPLASAATPPATPVEGSVVIGICLNLGSAYLCV</sequence>
<evidence type="ECO:0000313" key="2">
    <source>
        <dbReference type="EMBL" id="MEV0365638.1"/>
    </source>
</evidence>
<accession>A0ABV3FDL8</accession>
<gene>
    <name evidence="2" type="ORF">AB0H72_23350</name>
</gene>
<organism evidence="2 3">
    <name type="scientific">Nocardia fusca</name>
    <dbReference type="NCBI Taxonomy" id="941183"/>
    <lineage>
        <taxon>Bacteria</taxon>
        <taxon>Bacillati</taxon>
        <taxon>Actinomycetota</taxon>
        <taxon>Actinomycetes</taxon>
        <taxon>Mycobacteriales</taxon>
        <taxon>Nocardiaceae</taxon>
        <taxon>Nocardia</taxon>
    </lineage>
</organism>
<dbReference type="EMBL" id="JBFAIH010000015">
    <property type="protein sequence ID" value="MEV0365638.1"/>
    <property type="molecule type" value="Genomic_DNA"/>
</dbReference>
<evidence type="ECO:0000256" key="1">
    <source>
        <dbReference type="SAM" id="SignalP"/>
    </source>
</evidence>
<evidence type="ECO:0000313" key="3">
    <source>
        <dbReference type="Proteomes" id="UP001551658"/>
    </source>
</evidence>
<feature type="signal peptide" evidence="1">
    <location>
        <begin position="1"/>
        <end position="22"/>
    </location>
</feature>
<name>A0ABV3FDL8_9NOCA</name>
<dbReference type="Proteomes" id="UP001551658">
    <property type="component" value="Unassembled WGS sequence"/>
</dbReference>
<keyword evidence="1" id="KW-0732">Signal</keyword>
<comment type="caution">
    <text evidence="2">The sequence shown here is derived from an EMBL/GenBank/DDBJ whole genome shotgun (WGS) entry which is preliminary data.</text>
</comment>
<feature type="chain" id="PRO_5045611324" evidence="1">
    <location>
        <begin position="23"/>
        <end position="55"/>
    </location>
</feature>
<reference evidence="2 3" key="1">
    <citation type="submission" date="2024-06" db="EMBL/GenBank/DDBJ databases">
        <title>The Natural Products Discovery Center: Release of the First 8490 Sequenced Strains for Exploring Actinobacteria Biosynthetic Diversity.</title>
        <authorList>
            <person name="Kalkreuter E."/>
            <person name="Kautsar S.A."/>
            <person name="Yang D."/>
            <person name="Bader C.D."/>
            <person name="Teijaro C.N."/>
            <person name="Fluegel L."/>
            <person name="Davis C.M."/>
            <person name="Simpson J.R."/>
            <person name="Lauterbach L."/>
            <person name="Steele A.D."/>
            <person name="Gui C."/>
            <person name="Meng S."/>
            <person name="Li G."/>
            <person name="Viehrig K."/>
            <person name="Ye F."/>
            <person name="Su P."/>
            <person name="Kiefer A.F."/>
            <person name="Nichols A."/>
            <person name="Cepeda A.J."/>
            <person name="Yan W."/>
            <person name="Fan B."/>
            <person name="Jiang Y."/>
            <person name="Adhikari A."/>
            <person name="Zheng C.-J."/>
            <person name="Schuster L."/>
            <person name="Cowan T.M."/>
            <person name="Smanski M.J."/>
            <person name="Chevrette M.G."/>
            <person name="De Carvalho L.P.S."/>
            <person name="Shen B."/>
        </authorList>
    </citation>
    <scope>NUCLEOTIDE SEQUENCE [LARGE SCALE GENOMIC DNA]</scope>
    <source>
        <strain evidence="2 3">NPDC050671</strain>
    </source>
</reference>
<dbReference type="RefSeq" id="WP_357982319.1">
    <property type="nucleotide sequence ID" value="NZ_JBFAIH010000015.1"/>
</dbReference>
<proteinExistence type="predicted"/>